<accession>A0A0E9QWM4</accession>
<organism evidence="1">
    <name type="scientific">Anguilla anguilla</name>
    <name type="common">European freshwater eel</name>
    <name type="synonym">Muraena anguilla</name>
    <dbReference type="NCBI Taxonomy" id="7936"/>
    <lineage>
        <taxon>Eukaryota</taxon>
        <taxon>Metazoa</taxon>
        <taxon>Chordata</taxon>
        <taxon>Craniata</taxon>
        <taxon>Vertebrata</taxon>
        <taxon>Euteleostomi</taxon>
        <taxon>Actinopterygii</taxon>
        <taxon>Neopterygii</taxon>
        <taxon>Teleostei</taxon>
        <taxon>Anguilliformes</taxon>
        <taxon>Anguillidae</taxon>
        <taxon>Anguilla</taxon>
    </lineage>
</organism>
<name>A0A0E9QWM4_ANGAN</name>
<sequence>MLCRIVNSSLCQVHKPQLSVCTDTRLPSPFLSRMTEDVDFKQNSET</sequence>
<dbReference type="AlphaFoldDB" id="A0A0E9QWM4"/>
<reference evidence="1" key="2">
    <citation type="journal article" date="2015" name="Fish Shellfish Immunol.">
        <title>Early steps in the European eel (Anguilla anguilla)-Vibrio vulnificus interaction in the gills: Role of the RtxA13 toxin.</title>
        <authorList>
            <person name="Callol A."/>
            <person name="Pajuelo D."/>
            <person name="Ebbesson L."/>
            <person name="Teles M."/>
            <person name="MacKenzie S."/>
            <person name="Amaro C."/>
        </authorList>
    </citation>
    <scope>NUCLEOTIDE SEQUENCE</scope>
</reference>
<proteinExistence type="predicted"/>
<reference evidence="1" key="1">
    <citation type="submission" date="2014-11" db="EMBL/GenBank/DDBJ databases">
        <authorList>
            <person name="Amaro Gonzalez C."/>
        </authorList>
    </citation>
    <scope>NUCLEOTIDE SEQUENCE</scope>
</reference>
<dbReference type="EMBL" id="GBXM01087720">
    <property type="protein sequence ID" value="JAH20857.1"/>
    <property type="molecule type" value="Transcribed_RNA"/>
</dbReference>
<evidence type="ECO:0000313" key="1">
    <source>
        <dbReference type="EMBL" id="JAH20857.1"/>
    </source>
</evidence>
<protein>
    <submittedName>
        <fullName evidence="1">Uncharacterized protein</fullName>
    </submittedName>
</protein>